<sequence>MNTLQTLRSSSYGYNPDPEELSHIFQSLSRSQEDLQSLEMQILHLQSQREQLQTRVHHLNSLLAPIRRLPPELLLKIFRICCPASIISIDCVDSPVLVISQVCTGWRDLVHNTPILW</sequence>
<name>A0A4S8M5G2_DENBC</name>
<feature type="domain" description="F-box" evidence="2">
    <location>
        <begin position="63"/>
        <end position="117"/>
    </location>
</feature>
<dbReference type="AlphaFoldDB" id="A0A4S8M5G2"/>
<dbReference type="Proteomes" id="UP000297245">
    <property type="component" value="Unassembled WGS sequence"/>
</dbReference>
<reference evidence="3 4" key="1">
    <citation type="journal article" date="2019" name="Nat. Ecol. Evol.">
        <title>Megaphylogeny resolves global patterns of mushroom evolution.</title>
        <authorList>
            <person name="Varga T."/>
            <person name="Krizsan K."/>
            <person name="Foldi C."/>
            <person name="Dima B."/>
            <person name="Sanchez-Garcia M."/>
            <person name="Sanchez-Ramirez S."/>
            <person name="Szollosi G.J."/>
            <person name="Szarkandi J.G."/>
            <person name="Papp V."/>
            <person name="Albert L."/>
            <person name="Andreopoulos W."/>
            <person name="Angelini C."/>
            <person name="Antonin V."/>
            <person name="Barry K.W."/>
            <person name="Bougher N.L."/>
            <person name="Buchanan P."/>
            <person name="Buyck B."/>
            <person name="Bense V."/>
            <person name="Catcheside P."/>
            <person name="Chovatia M."/>
            <person name="Cooper J."/>
            <person name="Damon W."/>
            <person name="Desjardin D."/>
            <person name="Finy P."/>
            <person name="Geml J."/>
            <person name="Haridas S."/>
            <person name="Hughes K."/>
            <person name="Justo A."/>
            <person name="Karasinski D."/>
            <person name="Kautmanova I."/>
            <person name="Kiss B."/>
            <person name="Kocsube S."/>
            <person name="Kotiranta H."/>
            <person name="LaButti K.M."/>
            <person name="Lechner B.E."/>
            <person name="Liimatainen K."/>
            <person name="Lipzen A."/>
            <person name="Lukacs Z."/>
            <person name="Mihaltcheva S."/>
            <person name="Morgado L.N."/>
            <person name="Niskanen T."/>
            <person name="Noordeloos M.E."/>
            <person name="Ohm R.A."/>
            <person name="Ortiz-Santana B."/>
            <person name="Ovrebo C."/>
            <person name="Racz N."/>
            <person name="Riley R."/>
            <person name="Savchenko A."/>
            <person name="Shiryaev A."/>
            <person name="Soop K."/>
            <person name="Spirin V."/>
            <person name="Szebenyi C."/>
            <person name="Tomsovsky M."/>
            <person name="Tulloss R.E."/>
            <person name="Uehling J."/>
            <person name="Grigoriev I.V."/>
            <person name="Vagvolgyi C."/>
            <person name="Papp T."/>
            <person name="Martin F.M."/>
            <person name="Miettinen O."/>
            <person name="Hibbett D.S."/>
            <person name="Nagy L.G."/>
        </authorList>
    </citation>
    <scope>NUCLEOTIDE SEQUENCE [LARGE SCALE GENOMIC DNA]</scope>
    <source>
        <strain evidence="3 4">CBS 962.96</strain>
    </source>
</reference>
<dbReference type="Gene3D" id="1.20.1280.50">
    <property type="match status" value="1"/>
</dbReference>
<evidence type="ECO:0000313" key="3">
    <source>
        <dbReference type="EMBL" id="THU97231.1"/>
    </source>
</evidence>
<evidence type="ECO:0000256" key="1">
    <source>
        <dbReference type="SAM" id="Coils"/>
    </source>
</evidence>
<organism evidence="3 4">
    <name type="scientific">Dendrothele bispora (strain CBS 962.96)</name>
    <dbReference type="NCBI Taxonomy" id="1314807"/>
    <lineage>
        <taxon>Eukaryota</taxon>
        <taxon>Fungi</taxon>
        <taxon>Dikarya</taxon>
        <taxon>Basidiomycota</taxon>
        <taxon>Agaricomycotina</taxon>
        <taxon>Agaricomycetes</taxon>
        <taxon>Agaricomycetidae</taxon>
        <taxon>Agaricales</taxon>
        <taxon>Agaricales incertae sedis</taxon>
        <taxon>Dendrothele</taxon>
    </lineage>
</organism>
<gene>
    <name evidence="3" type="ORF">K435DRAFT_663014</name>
</gene>
<feature type="non-terminal residue" evidence="3">
    <location>
        <position position="117"/>
    </location>
</feature>
<evidence type="ECO:0000313" key="4">
    <source>
        <dbReference type="Proteomes" id="UP000297245"/>
    </source>
</evidence>
<proteinExistence type="predicted"/>
<dbReference type="Pfam" id="PF12937">
    <property type="entry name" value="F-box-like"/>
    <property type="match status" value="1"/>
</dbReference>
<keyword evidence="1" id="KW-0175">Coiled coil</keyword>
<dbReference type="EMBL" id="ML179159">
    <property type="protein sequence ID" value="THU97231.1"/>
    <property type="molecule type" value="Genomic_DNA"/>
</dbReference>
<accession>A0A4S8M5G2</accession>
<dbReference type="InterPro" id="IPR001810">
    <property type="entry name" value="F-box_dom"/>
</dbReference>
<protein>
    <recommendedName>
        <fullName evidence="2">F-box domain-containing protein</fullName>
    </recommendedName>
</protein>
<keyword evidence="4" id="KW-1185">Reference proteome</keyword>
<evidence type="ECO:0000259" key="2">
    <source>
        <dbReference type="PROSITE" id="PS50181"/>
    </source>
</evidence>
<dbReference type="OrthoDB" id="3000694at2759"/>
<dbReference type="PROSITE" id="PS50181">
    <property type="entry name" value="FBOX"/>
    <property type="match status" value="1"/>
</dbReference>
<feature type="coiled-coil region" evidence="1">
    <location>
        <begin position="28"/>
        <end position="55"/>
    </location>
</feature>